<dbReference type="RefSeq" id="WP_046724690.1">
    <property type="nucleotide sequence ID" value="NZ_CP009922.3"/>
</dbReference>
<dbReference type="InterPro" id="IPR011020">
    <property type="entry name" value="HTTM-like"/>
</dbReference>
<proteinExistence type="predicted"/>
<gene>
    <name evidence="6" type="ORF">SXIM_36770</name>
</gene>
<dbReference type="STRING" id="408015.SXIM_36770"/>
<evidence type="ECO:0000313" key="7">
    <source>
        <dbReference type="Proteomes" id="UP000034034"/>
    </source>
</evidence>
<evidence type="ECO:0000256" key="3">
    <source>
        <dbReference type="ARBA" id="ARBA00022989"/>
    </source>
</evidence>
<protein>
    <submittedName>
        <fullName evidence="6">Httm domain-containing protein</fullName>
    </submittedName>
</protein>
<reference evidence="6" key="1">
    <citation type="submission" date="2019-08" db="EMBL/GenBank/DDBJ databases">
        <title>Complete genome sequence of a mangrove-derived Streptomyces xiamenensis.</title>
        <authorList>
            <person name="Xu J."/>
        </authorList>
    </citation>
    <scope>NUCLEOTIDE SEQUENCE</scope>
    <source>
        <strain evidence="6">318</strain>
    </source>
</reference>
<dbReference type="GO" id="GO:0012505">
    <property type="term" value="C:endomembrane system"/>
    <property type="evidence" value="ECO:0007669"/>
    <property type="project" value="UniProtKB-SubCell"/>
</dbReference>
<dbReference type="HOGENOM" id="CLU_083890_0_0_11"/>
<sequence length="292" mass="31310">MSHLMKKAFRSPRIGRQRALTTTEQVSALTHLVNSLEVLANERDPRNAVLADWDLLRERYAWAPRPVQRALGLVARPGVSRAIHLARAAAAVSLLIPGTPRRHRVATGAFLSLSSAVTNPRQYFGTDGSDQVAFMVQGVAALARSQDTRPAIVDACLWFVGVQSALSYATAGVAKLAGPQWRNGEALPLVLRTEAYGDGASYALAKRYPRVTRAVGAGVIVVECAFPLVFAGKGRLTVPMLATTATFHVVNGRVMGLSRFVWAFLSTYPAVLYVTQSTGRASGTGGADVRGR</sequence>
<dbReference type="Proteomes" id="UP000034034">
    <property type="component" value="Chromosome"/>
</dbReference>
<comment type="subcellular location">
    <subcellularLocation>
        <location evidence="1">Endomembrane system</location>
        <topology evidence="1">Multi-pass membrane protein</topology>
    </subcellularLocation>
</comment>
<evidence type="ECO:0000256" key="2">
    <source>
        <dbReference type="ARBA" id="ARBA00022692"/>
    </source>
</evidence>
<keyword evidence="3" id="KW-1133">Transmembrane helix</keyword>
<keyword evidence="4" id="KW-0472">Membrane</keyword>
<dbReference type="AlphaFoldDB" id="A0A0F7CPQ3"/>
<evidence type="ECO:0000313" key="6">
    <source>
        <dbReference type="EMBL" id="AKG45061.1"/>
    </source>
</evidence>
<evidence type="ECO:0000256" key="1">
    <source>
        <dbReference type="ARBA" id="ARBA00004127"/>
    </source>
</evidence>
<evidence type="ECO:0000256" key="4">
    <source>
        <dbReference type="ARBA" id="ARBA00023136"/>
    </source>
</evidence>
<dbReference type="PATRIC" id="fig|408015.6.peg.3726"/>
<keyword evidence="7" id="KW-1185">Reference proteome</keyword>
<evidence type="ECO:0000259" key="5">
    <source>
        <dbReference type="SMART" id="SM00752"/>
    </source>
</evidence>
<dbReference type="EMBL" id="CP009922">
    <property type="protein sequence ID" value="AKG45061.1"/>
    <property type="molecule type" value="Genomic_DNA"/>
</dbReference>
<dbReference type="SMART" id="SM00752">
    <property type="entry name" value="HTTM"/>
    <property type="match status" value="1"/>
</dbReference>
<keyword evidence="2" id="KW-0812">Transmembrane</keyword>
<feature type="domain" description="HTTM-like" evidence="5">
    <location>
        <begin position="40"/>
        <end position="276"/>
    </location>
</feature>
<dbReference type="KEGG" id="sxi:SXIM_36770"/>
<organism evidence="6 7">
    <name type="scientific">Streptomyces xiamenensis</name>
    <dbReference type="NCBI Taxonomy" id="408015"/>
    <lineage>
        <taxon>Bacteria</taxon>
        <taxon>Bacillati</taxon>
        <taxon>Actinomycetota</taxon>
        <taxon>Actinomycetes</taxon>
        <taxon>Kitasatosporales</taxon>
        <taxon>Streptomycetaceae</taxon>
        <taxon>Streptomyces</taxon>
    </lineage>
</organism>
<name>A0A0F7CPQ3_9ACTN</name>
<accession>A0A0F7CPQ3</accession>